<evidence type="ECO:0000256" key="7">
    <source>
        <dbReference type="ARBA" id="ARBA00023033"/>
    </source>
</evidence>
<comment type="cofactor">
    <cofactor evidence="1">
        <name>FAD</name>
        <dbReference type="ChEBI" id="CHEBI:57692"/>
    </cofactor>
</comment>
<dbReference type="InterPro" id="IPR050775">
    <property type="entry name" value="FAD-binding_Monooxygenases"/>
</dbReference>
<dbReference type="SUPFAM" id="SSF51905">
    <property type="entry name" value="FAD/NAD(P)-binding domain"/>
    <property type="match status" value="2"/>
</dbReference>
<keyword evidence="3" id="KW-0285">Flavoprotein</keyword>
<sequence>MSDQSNNNAVAGANVVEIDAVVIGAGFGGLRMLHELRGRGLRAQILEAAPDLGGTWYWNRYPGARTDSESWTYAYSFSTELQDEWDWSERFPTQDEVHRYLRHVADKFDLRKDIVFDTRVVSAVYEEETGRWLVTTEDGKRYHCQYLVTALGLLSLPYKPDFDGIDKFEGEWYVTGRWPRENVEFAGKRVAVIGTGATAVQAIPLIAQTAAQLTVFQRTPNYVLPARNYTLTDFERESIRASYDEIWRKARKHPFGYAFDRAGVTKKDVTPDEHRNILERGWETGGFRFIFETFDDITLDQEANEIASEFVREKIRTIVKDPDTADLLCPKDYPIVSKRPPLGHFYYEAFNRDNVSLIDVSSTPITEITAGGVRVGDDEYSADVIVFATGFDAGTGAYNHIDIRGRGGQTLREKWAEGPRTHLGISVDGFPNMFMVSGPQSPFGNIPVVVEGTVEWIGDAIGHLRMNELDTIEPTAESVESWWQLLQDYINATLLPRGRHSWFLGANIPGKPRGVLFFFGGVGTYRKTCQAAADGGYDGFTIESIHSHRRRAMCTSQLIGGTQ</sequence>
<keyword evidence="5" id="KW-0521">NADP</keyword>
<organism evidence="8 9">
    <name type="scientific">Rhodococcus pseudokoreensis</name>
    <dbReference type="NCBI Taxonomy" id="2811421"/>
    <lineage>
        <taxon>Bacteria</taxon>
        <taxon>Bacillati</taxon>
        <taxon>Actinomycetota</taxon>
        <taxon>Actinomycetes</taxon>
        <taxon>Mycobacteriales</taxon>
        <taxon>Nocardiaceae</taxon>
        <taxon>Rhodococcus</taxon>
    </lineage>
</organism>
<reference evidence="8 9" key="2">
    <citation type="journal article" date="2022" name="Arch. Microbiol.">
        <title>Rhodococcus pseudokoreensis sp. nov. isolated from the rhizosphere of young M26 apple rootstocks.</title>
        <authorList>
            <person name="Kampfer P."/>
            <person name="Glaeser S.P."/>
            <person name="Blom J."/>
            <person name="Wolf J."/>
            <person name="Benning S."/>
            <person name="Schloter M."/>
            <person name="Neumann-Schaal M."/>
        </authorList>
    </citation>
    <scope>NUCLEOTIDE SEQUENCE [LARGE SCALE GENOMIC DNA]</scope>
    <source>
        <strain evidence="8 9">R79</strain>
    </source>
</reference>
<keyword evidence="7" id="KW-0503">Monooxygenase</keyword>
<dbReference type="InterPro" id="IPR036188">
    <property type="entry name" value="FAD/NAD-bd_sf"/>
</dbReference>
<reference evidence="8 9" key="1">
    <citation type="journal article" date="2021" name="Microbiol. Resour. Announc.">
        <title>Complete Genome Sequences of Two Rhodococcus sp. Strains with Large and Linear Chromosomes, Isolated from Apple Rhizosphere.</title>
        <authorList>
            <person name="Benning S."/>
            <person name="Brugnone N."/>
            <person name="Siani R."/>
            <person name="Kublik S."/>
            <person name="Schloter M."/>
            <person name="Rad V."/>
        </authorList>
    </citation>
    <scope>NUCLEOTIDE SEQUENCE [LARGE SCALE GENOMIC DNA]</scope>
    <source>
        <strain evidence="8 9">R79</strain>
    </source>
</reference>
<proteinExistence type="inferred from homology"/>
<dbReference type="Gene3D" id="3.50.50.60">
    <property type="entry name" value="FAD/NAD(P)-binding domain"/>
    <property type="match status" value="2"/>
</dbReference>
<evidence type="ECO:0000313" key="9">
    <source>
        <dbReference type="Proteomes" id="UP000662986"/>
    </source>
</evidence>
<keyword evidence="4" id="KW-0274">FAD</keyword>
<dbReference type="Proteomes" id="UP000662986">
    <property type="component" value="Chromosome"/>
</dbReference>
<protein>
    <submittedName>
        <fullName evidence="8">NAD(P)/FAD-dependent oxidoreductase</fullName>
    </submittedName>
</protein>
<dbReference type="EMBL" id="CP070619">
    <property type="protein sequence ID" value="QSE94958.1"/>
    <property type="molecule type" value="Genomic_DNA"/>
</dbReference>
<evidence type="ECO:0000256" key="5">
    <source>
        <dbReference type="ARBA" id="ARBA00022857"/>
    </source>
</evidence>
<keyword evidence="9" id="KW-1185">Reference proteome</keyword>
<keyword evidence="6" id="KW-0560">Oxidoreductase</keyword>
<dbReference type="PRINTS" id="PR00411">
    <property type="entry name" value="PNDRDTASEI"/>
</dbReference>
<dbReference type="RefSeq" id="WP_206011226.1">
    <property type="nucleotide sequence ID" value="NZ_CP070619.1"/>
</dbReference>
<dbReference type="PANTHER" id="PTHR43098:SF3">
    <property type="entry name" value="L-ORNITHINE N(5)-MONOOXYGENASE-RELATED"/>
    <property type="match status" value="1"/>
</dbReference>
<evidence type="ECO:0000256" key="4">
    <source>
        <dbReference type="ARBA" id="ARBA00022827"/>
    </source>
</evidence>
<evidence type="ECO:0000313" key="8">
    <source>
        <dbReference type="EMBL" id="QSE94958.1"/>
    </source>
</evidence>
<evidence type="ECO:0000256" key="2">
    <source>
        <dbReference type="ARBA" id="ARBA00010139"/>
    </source>
</evidence>
<name>A0A974WCF1_9NOCA</name>
<evidence type="ECO:0000256" key="3">
    <source>
        <dbReference type="ARBA" id="ARBA00022630"/>
    </source>
</evidence>
<accession>A0A974WCF1</accession>
<evidence type="ECO:0000256" key="1">
    <source>
        <dbReference type="ARBA" id="ARBA00001974"/>
    </source>
</evidence>
<evidence type="ECO:0000256" key="6">
    <source>
        <dbReference type="ARBA" id="ARBA00023002"/>
    </source>
</evidence>
<comment type="similarity">
    <text evidence="2">Belongs to the FAD-binding monooxygenase family.</text>
</comment>
<dbReference type="Pfam" id="PF13738">
    <property type="entry name" value="Pyr_redox_3"/>
    <property type="match status" value="1"/>
</dbReference>
<dbReference type="PANTHER" id="PTHR43098">
    <property type="entry name" value="L-ORNITHINE N(5)-MONOOXYGENASE-RELATED"/>
    <property type="match status" value="1"/>
</dbReference>
<gene>
    <name evidence="8" type="ORF">JWS13_43325</name>
</gene>